<gene>
    <name evidence="2" type="ORF">TTRE_0000212101</name>
</gene>
<dbReference type="AlphaFoldDB" id="A0A077Z1R4"/>
<organism evidence="2 3">
    <name type="scientific">Trichuris trichiura</name>
    <name type="common">Whipworm</name>
    <name type="synonym">Trichocephalus trichiurus</name>
    <dbReference type="NCBI Taxonomy" id="36087"/>
    <lineage>
        <taxon>Eukaryota</taxon>
        <taxon>Metazoa</taxon>
        <taxon>Ecdysozoa</taxon>
        <taxon>Nematoda</taxon>
        <taxon>Enoplea</taxon>
        <taxon>Dorylaimia</taxon>
        <taxon>Trichinellida</taxon>
        <taxon>Trichuridae</taxon>
        <taxon>Trichuris</taxon>
    </lineage>
</organism>
<proteinExistence type="predicted"/>
<feature type="region of interest" description="Disordered" evidence="1">
    <location>
        <begin position="90"/>
        <end position="109"/>
    </location>
</feature>
<reference evidence="2" key="1">
    <citation type="submission" date="2014-01" db="EMBL/GenBank/DDBJ databases">
        <authorList>
            <person name="Aslett M."/>
        </authorList>
    </citation>
    <scope>NUCLEOTIDE SEQUENCE</scope>
</reference>
<accession>A0A077Z1R4</accession>
<reference evidence="2" key="2">
    <citation type="submission" date="2014-03" db="EMBL/GenBank/DDBJ databases">
        <title>The whipworm genome and dual-species transcriptomics of an intimate host-pathogen interaction.</title>
        <authorList>
            <person name="Foth B.J."/>
            <person name="Tsai I.J."/>
            <person name="Reid A.J."/>
            <person name="Bancroft A.J."/>
            <person name="Nichol S."/>
            <person name="Tracey A."/>
            <person name="Holroyd N."/>
            <person name="Cotton J.A."/>
            <person name="Stanley E.J."/>
            <person name="Zarowiecki M."/>
            <person name="Liu J.Z."/>
            <person name="Huckvale T."/>
            <person name="Cooper P.J."/>
            <person name="Grencis R.K."/>
            <person name="Berriman M."/>
        </authorList>
    </citation>
    <scope>NUCLEOTIDE SEQUENCE [LARGE SCALE GENOMIC DNA]</scope>
</reference>
<protein>
    <submittedName>
        <fullName evidence="2">Uncharacterized protein</fullName>
    </submittedName>
</protein>
<dbReference type="EMBL" id="HG805870">
    <property type="protein sequence ID" value="CDW53854.1"/>
    <property type="molecule type" value="Genomic_DNA"/>
</dbReference>
<evidence type="ECO:0000313" key="3">
    <source>
        <dbReference type="Proteomes" id="UP000030665"/>
    </source>
</evidence>
<evidence type="ECO:0000313" key="2">
    <source>
        <dbReference type="EMBL" id="CDW53854.1"/>
    </source>
</evidence>
<feature type="region of interest" description="Disordered" evidence="1">
    <location>
        <begin position="1"/>
        <end position="70"/>
    </location>
</feature>
<feature type="compositionally biased region" description="Polar residues" evidence="1">
    <location>
        <begin position="100"/>
        <end position="109"/>
    </location>
</feature>
<name>A0A077Z1R4_TRITR</name>
<evidence type="ECO:0000256" key="1">
    <source>
        <dbReference type="SAM" id="MobiDB-lite"/>
    </source>
</evidence>
<feature type="compositionally biased region" description="Polar residues" evidence="1">
    <location>
        <begin position="40"/>
        <end position="54"/>
    </location>
</feature>
<dbReference type="Proteomes" id="UP000030665">
    <property type="component" value="Unassembled WGS sequence"/>
</dbReference>
<feature type="compositionally biased region" description="Basic and acidic residues" evidence="1">
    <location>
        <begin position="13"/>
        <end position="24"/>
    </location>
</feature>
<dbReference type="OrthoDB" id="5917038at2759"/>
<sequence>MSEKLGTPADELELLKRGSIDKHGRPPSAEGEQSCDQDKLSQSLEETAEGSTELQQQQQQTDCSLETDKKGEHHIKMNLKPQIYLLTEGSQEKSLDSAVPESTTAQCQR</sequence>
<keyword evidence="3" id="KW-1185">Reference proteome</keyword>